<accession>A0AAV3ZFQ0</accession>
<comment type="caution">
    <text evidence="3">The sequence shown here is derived from an EMBL/GenBank/DDBJ whole genome shotgun (WGS) entry which is preliminary data.</text>
</comment>
<dbReference type="InterPro" id="IPR001304">
    <property type="entry name" value="C-type_lectin-like"/>
</dbReference>
<evidence type="ECO:0000259" key="2">
    <source>
        <dbReference type="PROSITE" id="PS50041"/>
    </source>
</evidence>
<keyword evidence="1" id="KW-0472">Membrane</keyword>
<evidence type="ECO:0000256" key="1">
    <source>
        <dbReference type="SAM" id="Phobius"/>
    </source>
</evidence>
<evidence type="ECO:0000313" key="3">
    <source>
        <dbReference type="EMBL" id="GFN98030.1"/>
    </source>
</evidence>
<dbReference type="EMBL" id="BLXT01002832">
    <property type="protein sequence ID" value="GFN98030.1"/>
    <property type="molecule type" value="Genomic_DNA"/>
</dbReference>
<dbReference type="InterPro" id="IPR016186">
    <property type="entry name" value="C-type_lectin-like/link_sf"/>
</dbReference>
<feature type="domain" description="C-type lectin" evidence="2">
    <location>
        <begin position="61"/>
        <end position="128"/>
    </location>
</feature>
<reference evidence="3 4" key="1">
    <citation type="journal article" date="2021" name="Elife">
        <title>Chloroplast acquisition without the gene transfer in kleptoplastic sea slugs, Plakobranchus ocellatus.</title>
        <authorList>
            <person name="Maeda T."/>
            <person name="Takahashi S."/>
            <person name="Yoshida T."/>
            <person name="Shimamura S."/>
            <person name="Takaki Y."/>
            <person name="Nagai Y."/>
            <person name="Toyoda A."/>
            <person name="Suzuki Y."/>
            <person name="Arimoto A."/>
            <person name="Ishii H."/>
            <person name="Satoh N."/>
            <person name="Nishiyama T."/>
            <person name="Hasebe M."/>
            <person name="Maruyama T."/>
            <person name="Minagawa J."/>
            <person name="Obokata J."/>
            <person name="Shigenobu S."/>
        </authorList>
    </citation>
    <scope>NUCLEOTIDE SEQUENCE [LARGE SCALE GENOMIC DNA]</scope>
</reference>
<keyword evidence="1" id="KW-0812">Transmembrane</keyword>
<organism evidence="3 4">
    <name type="scientific">Plakobranchus ocellatus</name>
    <dbReference type="NCBI Taxonomy" id="259542"/>
    <lineage>
        <taxon>Eukaryota</taxon>
        <taxon>Metazoa</taxon>
        <taxon>Spiralia</taxon>
        <taxon>Lophotrochozoa</taxon>
        <taxon>Mollusca</taxon>
        <taxon>Gastropoda</taxon>
        <taxon>Heterobranchia</taxon>
        <taxon>Euthyneura</taxon>
        <taxon>Panpulmonata</taxon>
        <taxon>Sacoglossa</taxon>
        <taxon>Placobranchoidea</taxon>
        <taxon>Plakobranchidae</taxon>
        <taxon>Plakobranchus</taxon>
    </lineage>
</organism>
<protein>
    <submittedName>
        <fullName evidence="3">Mannose-binding protein c</fullName>
    </submittedName>
</protein>
<feature type="transmembrane region" description="Helical" evidence="1">
    <location>
        <begin position="642"/>
        <end position="669"/>
    </location>
</feature>
<dbReference type="Gene3D" id="3.10.100.10">
    <property type="entry name" value="Mannose-Binding Protein A, subunit A"/>
    <property type="match status" value="1"/>
</dbReference>
<keyword evidence="4" id="KW-1185">Reference proteome</keyword>
<proteinExistence type="predicted"/>
<sequence length="686" mass="75954">MRRTALIESLSQTAEKLISFHYHGSVSTARKTIHSYFITVHYLRSTSVSSLQEWTDPPRRVFLGGTDKAKEGVFVWDHSGELFDQTYTNWPAWEPNNLNGEDYVSILTRSTGMWNDHGLSTTGSYVCETVYPEYNHSYVMVLPKDLWADGFQSMSALLSVSSRYLHLGHNYVEFSTFPDGFVVEASVTEVDSFQYRIDVASLTPESYDAQQKYVLVRSSKPLDVRFFMWNSDLTLVCSVLVLDALASGETHSFLGHSGSDQTSLVFVSTDDGTVNFQFNLPSGSQNVEFSLDDTHTQSRNITGLTTAPFVQSNGSLSVFIYERDTPATSVDATMNQILPLPMSGSIIHTFPSLPMNSATMDQFTLVAAYKDTVVTVHSNPVQTISLSLAGESYHLSLPASSFHVLRGTKPFYLYAKYSLSGSIYAGCYLLVDRNTSGTHRIQRIPSAVVSFGAYVYARGTHSLTCFPLGASLSSSAFVIDKWDWLPMPVEPIPPCNVTENSTTTEQTIRTTLQTIIEEPTTDIIDSSVIETTFEEHSMDTTPMDIENVTRDGVTLTTEAIDYSGTEITSKANQENNISRPTTANPNCEDIHLKIINKTLSAVELNEVVEQIVSHLHVEKTSLSSSRRKKESSPDNRVSSTSMGVLSISIILTVLALFILPDFLAACFGLKKILAKVFKKGICRNES</sequence>
<dbReference type="PROSITE" id="PS50041">
    <property type="entry name" value="C_TYPE_LECTIN_2"/>
    <property type="match status" value="1"/>
</dbReference>
<dbReference type="AlphaFoldDB" id="A0AAV3ZFQ0"/>
<dbReference type="Proteomes" id="UP000735302">
    <property type="component" value="Unassembled WGS sequence"/>
</dbReference>
<name>A0AAV3ZFQ0_9GAST</name>
<evidence type="ECO:0000313" key="4">
    <source>
        <dbReference type="Proteomes" id="UP000735302"/>
    </source>
</evidence>
<dbReference type="InterPro" id="IPR016187">
    <property type="entry name" value="CTDL_fold"/>
</dbReference>
<dbReference type="SUPFAM" id="SSF56436">
    <property type="entry name" value="C-type lectin-like"/>
    <property type="match status" value="1"/>
</dbReference>
<keyword evidence="1" id="KW-1133">Transmembrane helix</keyword>
<dbReference type="Pfam" id="PF00059">
    <property type="entry name" value="Lectin_C"/>
    <property type="match status" value="1"/>
</dbReference>
<gene>
    <name evidence="3" type="ORF">PoB_002453600</name>
</gene>